<dbReference type="PANTHER" id="PTHR42794:SF1">
    <property type="entry name" value="HEMIN IMPORT ATP-BINDING PROTEIN HMUV"/>
    <property type="match status" value="1"/>
</dbReference>
<dbReference type="SMART" id="SM00382">
    <property type="entry name" value="AAA"/>
    <property type="match status" value="1"/>
</dbReference>
<evidence type="ECO:0000313" key="6">
    <source>
        <dbReference type="EMBL" id="HEA86837.1"/>
    </source>
</evidence>
<comment type="caution">
    <text evidence="6">The sequence shown here is derived from an EMBL/GenBank/DDBJ whole genome shotgun (WGS) entry which is preliminary data.</text>
</comment>
<dbReference type="InterPro" id="IPR003593">
    <property type="entry name" value="AAA+_ATPase"/>
</dbReference>
<evidence type="ECO:0000256" key="3">
    <source>
        <dbReference type="ARBA" id="ARBA00022840"/>
    </source>
</evidence>
<dbReference type="SUPFAM" id="SSF52540">
    <property type="entry name" value="P-loop containing nucleoside triphosphate hydrolases"/>
    <property type="match status" value="1"/>
</dbReference>
<keyword evidence="1" id="KW-0813">Transport</keyword>
<dbReference type="Gene3D" id="3.40.50.300">
    <property type="entry name" value="P-loop containing nucleotide triphosphate hydrolases"/>
    <property type="match status" value="1"/>
</dbReference>
<dbReference type="InterPro" id="IPR017871">
    <property type="entry name" value="ABC_transporter-like_CS"/>
</dbReference>
<dbReference type="PROSITE" id="PS00211">
    <property type="entry name" value="ABC_TRANSPORTER_1"/>
    <property type="match status" value="1"/>
</dbReference>
<reference evidence="6" key="1">
    <citation type="journal article" date="2020" name="mSystems">
        <title>Genome- and Community-Level Interaction Insights into Carbon Utilization and Element Cycling Functions of Hydrothermarchaeota in Hydrothermal Sediment.</title>
        <authorList>
            <person name="Zhou Z."/>
            <person name="Liu Y."/>
            <person name="Xu W."/>
            <person name="Pan J."/>
            <person name="Luo Z.H."/>
            <person name="Li M."/>
        </authorList>
    </citation>
    <scope>NUCLEOTIDE SEQUENCE [LARGE SCALE GENOMIC DNA]</scope>
    <source>
        <strain evidence="6">SpSt-265</strain>
    </source>
</reference>
<dbReference type="GO" id="GO:0016887">
    <property type="term" value="F:ATP hydrolysis activity"/>
    <property type="evidence" value="ECO:0007669"/>
    <property type="project" value="InterPro"/>
</dbReference>
<accession>A0A7C1NEL8</accession>
<keyword evidence="2" id="KW-0547">Nucleotide-binding</keyword>
<keyword evidence="4" id="KW-1278">Translocase</keyword>
<dbReference type="GO" id="GO:0005524">
    <property type="term" value="F:ATP binding"/>
    <property type="evidence" value="ECO:0007669"/>
    <property type="project" value="UniProtKB-KW"/>
</dbReference>
<evidence type="ECO:0000256" key="2">
    <source>
        <dbReference type="ARBA" id="ARBA00022741"/>
    </source>
</evidence>
<dbReference type="PROSITE" id="PS50893">
    <property type="entry name" value="ABC_TRANSPORTER_2"/>
    <property type="match status" value="1"/>
</dbReference>
<evidence type="ECO:0000256" key="4">
    <source>
        <dbReference type="ARBA" id="ARBA00022967"/>
    </source>
</evidence>
<sequence length="264" mass="29758">MNAVDLQEVFFGYHQKPLLCDFRLSITAGEWLGIVGPNGAGKSTLLKLIANILQPWSGNIMIFDRNLKELSRREIARLIAYVPQESHFAFEWKVEDIVMMGRHPYLRPFVRPAPLDWKAVNEAMELTGVISYRYKGMNELSAGERQRVIIARALAQETDILLLDEATSHLDLYHRTEILRLLHKLSSRKKTVVSVVHDLNEAFSYCSRVAFMKAGSLVSCVNPEGMVDSGLIIRTFGITPVIAHHPVTGRPQFFLPGADRTTGQ</sequence>
<dbReference type="CDD" id="cd03214">
    <property type="entry name" value="ABC_Iron-Siderophores_B12_Hemin"/>
    <property type="match status" value="1"/>
</dbReference>
<feature type="domain" description="ABC transporter" evidence="5">
    <location>
        <begin position="4"/>
        <end position="239"/>
    </location>
</feature>
<dbReference type="Pfam" id="PF00005">
    <property type="entry name" value="ABC_tran"/>
    <property type="match status" value="1"/>
</dbReference>
<protein>
    <submittedName>
        <fullName evidence="6">ABC transporter ATP-binding protein</fullName>
    </submittedName>
</protein>
<dbReference type="AlphaFoldDB" id="A0A7C1NEL8"/>
<dbReference type="EMBL" id="DSLG01000002">
    <property type="protein sequence ID" value="HEA86837.1"/>
    <property type="molecule type" value="Genomic_DNA"/>
</dbReference>
<evidence type="ECO:0000259" key="5">
    <source>
        <dbReference type="PROSITE" id="PS50893"/>
    </source>
</evidence>
<dbReference type="FunFam" id="3.40.50.300:FF:000134">
    <property type="entry name" value="Iron-enterobactin ABC transporter ATP-binding protein"/>
    <property type="match status" value="1"/>
</dbReference>
<proteinExistence type="predicted"/>
<keyword evidence="3 6" id="KW-0067">ATP-binding</keyword>
<dbReference type="InterPro" id="IPR003439">
    <property type="entry name" value="ABC_transporter-like_ATP-bd"/>
</dbReference>
<name>A0A7C1NEL8_UNCW3</name>
<dbReference type="PANTHER" id="PTHR42794">
    <property type="entry name" value="HEMIN IMPORT ATP-BINDING PROTEIN HMUV"/>
    <property type="match status" value="1"/>
</dbReference>
<gene>
    <name evidence="6" type="ORF">ENP94_02375</name>
</gene>
<organism evidence="6">
    <name type="scientific">candidate division WOR-3 bacterium</name>
    <dbReference type="NCBI Taxonomy" id="2052148"/>
    <lineage>
        <taxon>Bacteria</taxon>
        <taxon>Bacteria division WOR-3</taxon>
    </lineage>
</organism>
<evidence type="ECO:0000256" key="1">
    <source>
        <dbReference type="ARBA" id="ARBA00022448"/>
    </source>
</evidence>
<dbReference type="InterPro" id="IPR027417">
    <property type="entry name" value="P-loop_NTPase"/>
</dbReference>